<feature type="region of interest" description="Disordered" evidence="1">
    <location>
        <begin position="1"/>
        <end position="58"/>
    </location>
</feature>
<dbReference type="EMBL" id="KK784981">
    <property type="protein sequence ID" value="KDO55733.1"/>
    <property type="molecule type" value="Genomic_DNA"/>
</dbReference>
<feature type="compositionally biased region" description="Basic and acidic residues" evidence="1">
    <location>
        <begin position="1"/>
        <end position="10"/>
    </location>
</feature>
<organism evidence="2 3">
    <name type="scientific">Citrus sinensis</name>
    <name type="common">Sweet orange</name>
    <name type="synonym">Citrus aurantium var. sinensis</name>
    <dbReference type="NCBI Taxonomy" id="2711"/>
    <lineage>
        <taxon>Eukaryota</taxon>
        <taxon>Viridiplantae</taxon>
        <taxon>Streptophyta</taxon>
        <taxon>Embryophyta</taxon>
        <taxon>Tracheophyta</taxon>
        <taxon>Spermatophyta</taxon>
        <taxon>Magnoliopsida</taxon>
        <taxon>eudicotyledons</taxon>
        <taxon>Gunneridae</taxon>
        <taxon>Pentapetalae</taxon>
        <taxon>rosids</taxon>
        <taxon>malvids</taxon>
        <taxon>Sapindales</taxon>
        <taxon>Rutaceae</taxon>
        <taxon>Aurantioideae</taxon>
        <taxon>Citrus</taxon>
    </lineage>
</organism>
<dbReference type="Proteomes" id="UP000027120">
    <property type="component" value="Unassembled WGS sequence"/>
</dbReference>
<name>A0A067EL07_CITSI</name>
<sequence>MTFEPRKQQDSQKQPSLVATENAVDSTNAHERRGKEAGKELWENTGKKLALNSAPKQI</sequence>
<proteinExistence type="predicted"/>
<reference evidence="2 3" key="1">
    <citation type="submission" date="2014-04" db="EMBL/GenBank/DDBJ databases">
        <authorList>
            <consortium name="International Citrus Genome Consortium"/>
            <person name="Gmitter F."/>
            <person name="Chen C."/>
            <person name="Farmerie W."/>
            <person name="Harkins T."/>
            <person name="Desany B."/>
            <person name="Mohiuddin M."/>
            <person name="Kodira C."/>
            <person name="Borodovsky M."/>
            <person name="Lomsadze A."/>
            <person name="Burns P."/>
            <person name="Jenkins J."/>
            <person name="Prochnik S."/>
            <person name="Shu S."/>
            <person name="Chapman J."/>
            <person name="Pitluck S."/>
            <person name="Schmutz J."/>
            <person name="Rokhsar D."/>
        </authorList>
    </citation>
    <scope>NUCLEOTIDE SEQUENCE</scope>
</reference>
<feature type="non-terminal residue" evidence="2">
    <location>
        <position position="1"/>
    </location>
</feature>
<evidence type="ECO:0000313" key="3">
    <source>
        <dbReference type="Proteomes" id="UP000027120"/>
    </source>
</evidence>
<keyword evidence="3" id="KW-1185">Reference proteome</keyword>
<gene>
    <name evidence="2" type="ORF">CISIN_1g0161731mg</name>
</gene>
<feature type="compositionally biased region" description="Basic and acidic residues" evidence="1">
    <location>
        <begin position="28"/>
        <end position="46"/>
    </location>
</feature>
<evidence type="ECO:0000313" key="2">
    <source>
        <dbReference type="EMBL" id="KDO55733.1"/>
    </source>
</evidence>
<dbReference type="AlphaFoldDB" id="A0A067EL07"/>
<accession>A0A067EL07</accession>
<evidence type="ECO:0000256" key="1">
    <source>
        <dbReference type="SAM" id="MobiDB-lite"/>
    </source>
</evidence>
<protein>
    <submittedName>
        <fullName evidence="2">Uncharacterized protein</fullName>
    </submittedName>
</protein>
<feature type="compositionally biased region" description="Polar residues" evidence="1">
    <location>
        <begin position="11"/>
        <end position="27"/>
    </location>
</feature>